<dbReference type="AlphaFoldDB" id="A0A060SIF0"/>
<name>A0A060SIF0_PYCCI</name>
<dbReference type="Proteomes" id="UP000029665">
    <property type="component" value="Unassembled WGS sequence"/>
</dbReference>
<evidence type="ECO:0000256" key="1">
    <source>
        <dbReference type="SAM" id="MobiDB-lite"/>
    </source>
</evidence>
<dbReference type="EMBL" id="CCBP010000109">
    <property type="protein sequence ID" value="CDO72004.1"/>
    <property type="molecule type" value="Genomic_DNA"/>
</dbReference>
<feature type="region of interest" description="Disordered" evidence="1">
    <location>
        <begin position="1"/>
        <end position="66"/>
    </location>
</feature>
<gene>
    <name evidence="2" type="ORF">BN946_scf184943.g39</name>
</gene>
<accession>A0A060SIF0</accession>
<evidence type="ECO:0000313" key="3">
    <source>
        <dbReference type="Proteomes" id="UP000029665"/>
    </source>
</evidence>
<protein>
    <recommendedName>
        <fullName evidence="4">SMP domain-containing protein</fullName>
    </recommendedName>
</protein>
<sequence>MPAKGSRGGAASGAKASSAETSRVQTSQAKAGKDAAKDALPSRTGGAATRNASGSPPKAGAKTPKA</sequence>
<evidence type="ECO:0008006" key="4">
    <source>
        <dbReference type="Google" id="ProtNLM"/>
    </source>
</evidence>
<evidence type="ECO:0000313" key="2">
    <source>
        <dbReference type="EMBL" id="CDO72004.1"/>
    </source>
</evidence>
<dbReference type="HOGENOM" id="CLU_193137_1_1_1"/>
<feature type="compositionally biased region" description="Gly residues" evidence="1">
    <location>
        <begin position="1"/>
        <end position="11"/>
    </location>
</feature>
<reference evidence="2" key="1">
    <citation type="submission" date="2014-01" db="EMBL/GenBank/DDBJ databases">
        <title>The genome of the white-rot fungus Pycnoporus cinnabarinus: a basidiomycete model with a versatile arsenal for lignocellulosic biomass breakdown.</title>
        <authorList>
            <person name="Levasseur A."/>
            <person name="Lomascolo A."/>
            <person name="Ruiz-Duenas F.J."/>
            <person name="Uzan E."/>
            <person name="Piumi F."/>
            <person name="Kues U."/>
            <person name="Ram A.F.J."/>
            <person name="Murat C."/>
            <person name="Haon M."/>
            <person name="Benoit I."/>
            <person name="Arfi Y."/>
            <person name="Chevret D."/>
            <person name="Drula E."/>
            <person name="Kwon M.J."/>
            <person name="Gouret P."/>
            <person name="Lesage-Meessen L."/>
            <person name="Lombard V."/>
            <person name="Mariette J."/>
            <person name="Noirot C."/>
            <person name="Park J."/>
            <person name="Patyshakuliyeva A."/>
            <person name="Wieneger R.A.B."/>
            <person name="Wosten H.A.B."/>
            <person name="Martin F."/>
            <person name="Coutinho P.M."/>
            <person name="de Vries R."/>
            <person name="Martinez A.T."/>
            <person name="Klopp C."/>
            <person name="Pontarotti P."/>
            <person name="Henrissat B."/>
            <person name="Record E."/>
        </authorList>
    </citation>
    <scope>NUCLEOTIDE SEQUENCE [LARGE SCALE GENOMIC DNA]</scope>
    <source>
        <strain evidence="2">BRFM137</strain>
    </source>
</reference>
<proteinExistence type="predicted"/>
<comment type="caution">
    <text evidence="2">The sequence shown here is derived from an EMBL/GenBank/DDBJ whole genome shotgun (WGS) entry which is preliminary data.</text>
</comment>
<keyword evidence="3" id="KW-1185">Reference proteome</keyword>
<organism evidence="2 3">
    <name type="scientific">Pycnoporus cinnabarinus</name>
    <name type="common">Cinnabar-red polypore</name>
    <name type="synonym">Trametes cinnabarina</name>
    <dbReference type="NCBI Taxonomy" id="5643"/>
    <lineage>
        <taxon>Eukaryota</taxon>
        <taxon>Fungi</taxon>
        <taxon>Dikarya</taxon>
        <taxon>Basidiomycota</taxon>
        <taxon>Agaricomycotina</taxon>
        <taxon>Agaricomycetes</taxon>
        <taxon>Polyporales</taxon>
        <taxon>Polyporaceae</taxon>
        <taxon>Trametes</taxon>
    </lineage>
</organism>